<accession>A0ABU3KIH1</accession>
<keyword evidence="1" id="KW-0812">Transmembrane</keyword>
<gene>
    <name evidence="2" type="ORF">RAE19_00335</name>
</gene>
<dbReference type="EMBL" id="JAVBIK010000001">
    <property type="protein sequence ID" value="MDT7517207.1"/>
    <property type="molecule type" value="Genomic_DNA"/>
</dbReference>
<protein>
    <submittedName>
        <fullName evidence="2">Uncharacterized protein</fullName>
    </submittedName>
</protein>
<name>A0ABU3KIH1_9BURK</name>
<dbReference type="Proteomes" id="UP001321700">
    <property type="component" value="Unassembled WGS sequence"/>
</dbReference>
<evidence type="ECO:0000256" key="1">
    <source>
        <dbReference type="SAM" id="Phobius"/>
    </source>
</evidence>
<evidence type="ECO:0000313" key="2">
    <source>
        <dbReference type="EMBL" id="MDT7517207.1"/>
    </source>
</evidence>
<keyword evidence="1" id="KW-0472">Membrane</keyword>
<keyword evidence="1" id="KW-1133">Transmembrane helix</keyword>
<proteinExistence type="predicted"/>
<evidence type="ECO:0000313" key="3">
    <source>
        <dbReference type="Proteomes" id="UP001321700"/>
    </source>
</evidence>
<feature type="transmembrane region" description="Helical" evidence="1">
    <location>
        <begin position="14"/>
        <end position="33"/>
    </location>
</feature>
<feature type="transmembrane region" description="Helical" evidence="1">
    <location>
        <begin position="39"/>
        <end position="60"/>
    </location>
</feature>
<keyword evidence="3" id="KW-1185">Reference proteome</keyword>
<organism evidence="2 3">
    <name type="scientific">Rhodoferax potami</name>
    <dbReference type="NCBI Taxonomy" id="3068338"/>
    <lineage>
        <taxon>Bacteria</taxon>
        <taxon>Pseudomonadati</taxon>
        <taxon>Pseudomonadota</taxon>
        <taxon>Betaproteobacteria</taxon>
        <taxon>Burkholderiales</taxon>
        <taxon>Comamonadaceae</taxon>
        <taxon>Rhodoferax</taxon>
    </lineage>
</organism>
<sequence>MKYLRRLLQPRKPAFWLMLVLNALSTALVWIVQHHTLQPAAAIAVVVFAVGNMVLGLYFMRQLLQTQAPEERPPQRPH</sequence>
<dbReference type="RefSeq" id="WP_313873058.1">
    <property type="nucleotide sequence ID" value="NZ_JAVBIJ010000001.1"/>
</dbReference>
<reference evidence="2 3" key="1">
    <citation type="submission" date="2023-08" db="EMBL/GenBank/DDBJ databases">
        <title>Rhodoferax potami sp. nov. and Rhodoferax mekongensis sp. nov., isolated from the Mekong River in Thailand.</title>
        <authorList>
            <person name="Kitikhun S."/>
            <person name="Charoenyingcharoen P."/>
            <person name="Siriarchawattana P."/>
            <person name="Likhitrattanapisal S."/>
            <person name="Nilsakha T."/>
            <person name="Chanpet A."/>
            <person name="Rattanawaree P."/>
            <person name="Ingsriswang S."/>
        </authorList>
    </citation>
    <scope>NUCLEOTIDE SEQUENCE [LARGE SCALE GENOMIC DNA]</scope>
    <source>
        <strain evidence="2 3">TBRC 17660</strain>
    </source>
</reference>
<comment type="caution">
    <text evidence="2">The sequence shown here is derived from an EMBL/GenBank/DDBJ whole genome shotgun (WGS) entry which is preliminary data.</text>
</comment>